<feature type="chain" id="PRO_5047409220" evidence="7">
    <location>
        <begin position="23"/>
        <end position="775"/>
    </location>
</feature>
<evidence type="ECO:0000256" key="3">
    <source>
        <dbReference type="ARBA" id="ARBA00023004"/>
    </source>
</evidence>
<dbReference type="InterPro" id="IPR000531">
    <property type="entry name" value="Beta-barrel_TonB"/>
</dbReference>
<keyword evidence="1" id="KW-0410">Iron transport</keyword>
<proteinExistence type="inferred from homology"/>
<dbReference type="PANTHER" id="PTHR32552">
    <property type="entry name" value="FERRICHROME IRON RECEPTOR-RELATED"/>
    <property type="match status" value="1"/>
</dbReference>
<dbReference type="InterPro" id="IPR012910">
    <property type="entry name" value="Plug_dom"/>
</dbReference>
<keyword evidence="5" id="KW-1134">Transmembrane beta strand</keyword>
<keyword evidence="3" id="KW-0408">Iron</keyword>
<dbReference type="InterPro" id="IPR039426">
    <property type="entry name" value="TonB-dep_rcpt-like"/>
</dbReference>
<gene>
    <name evidence="10" type="ORF">KY084_15000</name>
</gene>
<dbReference type="Proteomes" id="UP001197214">
    <property type="component" value="Unassembled WGS sequence"/>
</dbReference>
<evidence type="ECO:0000313" key="10">
    <source>
        <dbReference type="EMBL" id="MBW4332168.1"/>
    </source>
</evidence>
<keyword evidence="5" id="KW-0812">Transmembrane</keyword>
<evidence type="ECO:0000256" key="1">
    <source>
        <dbReference type="ARBA" id="ARBA00022496"/>
    </source>
</evidence>
<dbReference type="PROSITE" id="PS52016">
    <property type="entry name" value="TONB_DEPENDENT_REC_3"/>
    <property type="match status" value="1"/>
</dbReference>
<keyword evidence="5" id="KW-0998">Cell outer membrane</keyword>
<evidence type="ECO:0000256" key="6">
    <source>
        <dbReference type="RuleBase" id="RU003357"/>
    </source>
</evidence>
<comment type="subcellular location">
    <subcellularLocation>
        <location evidence="5">Cell outer membrane</location>
        <topology evidence="5">Multi-pass membrane protein</topology>
    </subcellularLocation>
</comment>
<keyword evidence="10" id="KW-0675">Receptor</keyword>
<evidence type="ECO:0000256" key="2">
    <source>
        <dbReference type="ARBA" id="ARBA00022729"/>
    </source>
</evidence>
<dbReference type="PANTHER" id="PTHR32552:SF68">
    <property type="entry name" value="FERRICHROME OUTER MEMBRANE TRANSPORTER_PHAGE RECEPTOR"/>
    <property type="match status" value="1"/>
</dbReference>
<comment type="caution">
    <text evidence="10">The sequence shown here is derived from an EMBL/GenBank/DDBJ whole genome shotgun (WGS) entry which is preliminary data.</text>
</comment>
<keyword evidence="11" id="KW-1185">Reference proteome</keyword>
<evidence type="ECO:0000256" key="4">
    <source>
        <dbReference type="ARBA" id="ARBA00023065"/>
    </source>
</evidence>
<evidence type="ECO:0000256" key="7">
    <source>
        <dbReference type="SAM" id="SignalP"/>
    </source>
</evidence>
<feature type="domain" description="TonB-dependent receptor-like beta-barrel" evidence="8">
    <location>
        <begin position="312"/>
        <end position="742"/>
    </location>
</feature>
<accession>A0ABS6XPM2</accession>
<dbReference type="RefSeq" id="WP_219239287.1">
    <property type="nucleotide sequence ID" value="NZ_JAHWZX010000019.1"/>
</dbReference>
<keyword evidence="4" id="KW-0406">Ion transport</keyword>
<organism evidence="10 11">
    <name type="scientific">Stakelama flava</name>
    <dbReference type="NCBI Taxonomy" id="2860338"/>
    <lineage>
        <taxon>Bacteria</taxon>
        <taxon>Pseudomonadati</taxon>
        <taxon>Pseudomonadota</taxon>
        <taxon>Alphaproteobacteria</taxon>
        <taxon>Sphingomonadales</taxon>
        <taxon>Sphingomonadaceae</taxon>
        <taxon>Stakelama</taxon>
    </lineage>
</organism>
<keyword evidence="5 6" id="KW-0472">Membrane</keyword>
<dbReference type="EMBL" id="JAHWZX010000019">
    <property type="protein sequence ID" value="MBW4332168.1"/>
    <property type="molecule type" value="Genomic_DNA"/>
</dbReference>
<evidence type="ECO:0000259" key="9">
    <source>
        <dbReference type="Pfam" id="PF07715"/>
    </source>
</evidence>
<keyword evidence="6" id="KW-0798">TonB box</keyword>
<sequence length="775" mass="84836">MKWGASCVVLALELVCAEQASAQTVTRYNFDIPNSVRAAAIQAIAHAAGASVSFAQPGNKSLHEVIKPIRGKLTLAQALSQALAGSEWYVESAGNGQVRIARSGGDASDIIVTGQRDQLRKEDSNLLTRSDTPLKNTPGTIVSVTQEVLASQNVTSLSEAIRNLPGVTYTPGPPSQIGSRGATTLGASFTSGLRNSAVGGDAPTIDVESIEVLKGPSSVLTGTAVAGGLVNFNPKRALGVSPAEFDFAVGSDKYIRGSVDVGGAISSDNRLNWRFVGLSEYADHQDNGGNAPHSYVADAIFGYRDHGWKIDASSQFYDTRIVYGRLYYDDLTTNTVKPVTAFSNDDNYYRTKSLSQNLSLERDLTSSKKFTLRLRSRLRYQYAEQTLQNQLYQGTYNIGLPQIQELVTGNSSFSKNKQFSSSTDIYAKLATGQLTQQFIVAFDYAWQNANQLARSYSAFVPSQPATLEPLPDDNTYGRSTLHATRKDYGVVVQDQIAWGAFHALLSLRQSWFDLTSRQQFIYTPNIYNNNADQRISKLLPTGGAVYELTDWASIYYTYQKAITPPQLNIQTYPGNPFPPSISTGHEAGVKMELFGGRISLTGDYFRKSNNNLPLVDPAHAGFYIAGPGQKSEGFEINQSGKITPTLFLQSGFAYTVSRDSKPLISAPRYQANAWILKNFKLGDGQIDLGFGGNYQDGTNLVLTNYSTGVTTYPKFPQKYLRFDAAIGYKNGPYKLNLTVNNLFDRFNIYTPLVATNLYQGVGREFRLVFTTALPR</sequence>
<dbReference type="Pfam" id="PF00593">
    <property type="entry name" value="TonB_dep_Rec_b-barrel"/>
    <property type="match status" value="1"/>
</dbReference>
<keyword evidence="2 7" id="KW-0732">Signal</keyword>
<name>A0ABS6XPM2_9SPHN</name>
<reference evidence="10 11" key="1">
    <citation type="submission" date="2021-07" db="EMBL/GenBank/DDBJ databases">
        <title>Stakelama flava sp. nov., a novel endophytic bacterium isolated from branch of Kandelia candel.</title>
        <authorList>
            <person name="Tuo L."/>
        </authorList>
    </citation>
    <scope>NUCLEOTIDE SEQUENCE [LARGE SCALE GENOMIC DNA]</scope>
    <source>
        <strain evidence="10 11">CBK3Z-3</strain>
    </source>
</reference>
<feature type="domain" description="TonB-dependent receptor plug" evidence="9">
    <location>
        <begin position="134"/>
        <end position="228"/>
    </location>
</feature>
<evidence type="ECO:0000256" key="5">
    <source>
        <dbReference type="PROSITE-ProRule" id="PRU01360"/>
    </source>
</evidence>
<evidence type="ECO:0000313" key="11">
    <source>
        <dbReference type="Proteomes" id="UP001197214"/>
    </source>
</evidence>
<dbReference type="Pfam" id="PF07715">
    <property type="entry name" value="Plug"/>
    <property type="match status" value="1"/>
</dbReference>
<feature type="signal peptide" evidence="7">
    <location>
        <begin position="1"/>
        <end position="22"/>
    </location>
</feature>
<comment type="similarity">
    <text evidence="5 6">Belongs to the TonB-dependent receptor family.</text>
</comment>
<evidence type="ECO:0000259" key="8">
    <source>
        <dbReference type="Pfam" id="PF00593"/>
    </source>
</evidence>
<protein>
    <submittedName>
        <fullName evidence="10">TonB-dependent receptor</fullName>
    </submittedName>
</protein>
<dbReference type="CDD" id="cd01347">
    <property type="entry name" value="ligand_gated_channel"/>
    <property type="match status" value="1"/>
</dbReference>
<keyword evidence="5" id="KW-0813">Transport</keyword>